<organism evidence="1 2">
    <name type="scientific">Panaeolus cyanescens</name>
    <dbReference type="NCBI Taxonomy" id="181874"/>
    <lineage>
        <taxon>Eukaryota</taxon>
        <taxon>Fungi</taxon>
        <taxon>Dikarya</taxon>
        <taxon>Basidiomycota</taxon>
        <taxon>Agaricomycotina</taxon>
        <taxon>Agaricomycetes</taxon>
        <taxon>Agaricomycetidae</taxon>
        <taxon>Agaricales</taxon>
        <taxon>Agaricineae</taxon>
        <taxon>Galeropsidaceae</taxon>
        <taxon>Panaeolus</taxon>
    </lineage>
</organism>
<proteinExistence type="predicted"/>
<dbReference type="AlphaFoldDB" id="A0A409W074"/>
<evidence type="ECO:0000313" key="1">
    <source>
        <dbReference type="EMBL" id="PPQ71873.1"/>
    </source>
</evidence>
<dbReference type="Proteomes" id="UP000284842">
    <property type="component" value="Unassembled WGS sequence"/>
</dbReference>
<gene>
    <name evidence="1" type="ORF">CVT24_006889</name>
</gene>
<dbReference type="EMBL" id="NHTK01005896">
    <property type="protein sequence ID" value="PPQ71873.1"/>
    <property type="molecule type" value="Genomic_DNA"/>
</dbReference>
<name>A0A409W074_9AGAR</name>
<protein>
    <submittedName>
        <fullName evidence="1">Uncharacterized protein</fullName>
    </submittedName>
</protein>
<comment type="caution">
    <text evidence="1">The sequence shown here is derived from an EMBL/GenBank/DDBJ whole genome shotgun (WGS) entry which is preliminary data.</text>
</comment>
<reference evidence="1 2" key="1">
    <citation type="journal article" date="2018" name="Evol. Lett.">
        <title>Horizontal gene cluster transfer increased hallucinogenic mushroom diversity.</title>
        <authorList>
            <person name="Reynolds H.T."/>
            <person name="Vijayakumar V."/>
            <person name="Gluck-Thaler E."/>
            <person name="Korotkin H.B."/>
            <person name="Matheny P.B."/>
            <person name="Slot J.C."/>
        </authorList>
    </citation>
    <scope>NUCLEOTIDE SEQUENCE [LARGE SCALE GENOMIC DNA]</scope>
    <source>
        <strain evidence="1 2">2629</strain>
    </source>
</reference>
<dbReference type="InParanoid" id="A0A409W074"/>
<sequence length="213" mass="23834">MPTATHSRQFSVGLKYGIPIFLEDRSGSLSGSDFIDIHDRMRLIYRRRRRDTDTDQPYPYVYEIFDATSNSVDAFNVPIATLTFGANNELGTVTLKGSQPMTMDSYLSQVNEIAGSKLRRFFASDGNEYRWGYRVTDDNEWTVSVLIYSLLLFFSSSARYLSLVVNHATNSAGEIVAYYSLKSPGEPQYPGSSGCMLSVEESWGHLAGGELLN</sequence>
<accession>A0A409W074</accession>
<keyword evidence="2" id="KW-1185">Reference proteome</keyword>
<evidence type="ECO:0000313" key="2">
    <source>
        <dbReference type="Proteomes" id="UP000284842"/>
    </source>
</evidence>
<dbReference type="OrthoDB" id="3242031at2759"/>